<dbReference type="InterPro" id="IPR001387">
    <property type="entry name" value="Cro/C1-type_HTH"/>
</dbReference>
<dbReference type="GO" id="GO:0003677">
    <property type="term" value="F:DNA binding"/>
    <property type="evidence" value="ECO:0007669"/>
    <property type="project" value="InterPro"/>
</dbReference>
<dbReference type="CDD" id="cd00093">
    <property type="entry name" value="HTH_XRE"/>
    <property type="match status" value="1"/>
</dbReference>
<evidence type="ECO:0000259" key="1">
    <source>
        <dbReference type="PROSITE" id="PS50943"/>
    </source>
</evidence>
<dbReference type="RefSeq" id="WP_132422651.1">
    <property type="nucleotide sequence ID" value="NZ_SMFZ01000001.1"/>
</dbReference>
<evidence type="ECO:0000313" key="2">
    <source>
        <dbReference type="EMBL" id="TCK26025.1"/>
    </source>
</evidence>
<dbReference type="Proteomes" id="UP000295560">
    <property type="component" value="Unassembled WGS sequence"/>
</dbReference>
<organism evidence="2 3">
    <name type="scientific">Pseudonocardia endophytica</name>
    <dbReference type="NCBI Taxonomy" id="401976"/>
    <lineage>
        <taxon>Bacteria</taxon>
        <taxon>Bacillati</taxon>
        <taxon>Actinomycetota</taxon>
        <taxon>Actinomycetes</taxon>
        <taxon>Pseudonocardiales</taxon>
        <taxon>Pseudonocardiaceae</taxon>
        <taxon>Pseudonocardia</taxon>
    </lineage>
</organism>
<dbReference type="EMBL" id="SMFZ01000001">
    <property type="protein sequence ID" value="TCK26025.1"/>
    <property type="molecule type" value="Genomic_DNA"/>
</dbReference>
<dbReference type="AlphaFoldDB" id="A0A4R1HY17"/>
<proteinExistence type="predicted"/>
<feature type="domain" description="HTH cro/C1-type" evidence="1">
    <location>
        <begin position="26"/>
        <end position="79"/>
    </location>
</feature>
<dbReference type="Pfam" id="PF19054">
    <property type="entry name" value="DUF5753"/>
    <property type="match status" value="1"/>
</dbReference>
<dbReference type="Gene3D" id="1.10.260.40">
    <property type="entry name" value="lambda repressor-like DNA-binding domains"/>
    <property type="match status" value="1"/>
</dbReference>
<dbReference type="PROSITE" id="PS50943">
    <property type="entry name" value="HTH_CROC1"/>
    <property type="match status" value="1"/>
</dbReference>
<dbReference type="InterPro" id="IPR010982">
    <property type="entry name" value="Lambda_DNA-bd_dom_sf"/>
</dbReference>
<accession>A0A4R1HY17</accession>
<evidence type="ECO:0000313" key="3">
    <source>
        <dbReference type="Proteomes" id="UP000295560"/>
    </source>
</evidence>
<sequence>MVGGHGSLRPRNSGPTVLRILVGGQIRRLREAAGISREAAAEVIRGSEAKMSRIETGRTGFKQRDIVDLLSLYGVTDDAEREAVLQLARQANEPGWWQPYSDSMPGWLELYVGLEQAAAVIRCYEPQFVPGLLQTEGYAKSVIGLGPGDSSEQVGQRVALRMRRQQLMEGTDVPDFWVVLDEAVLHRNMGDPAVMREQLDHILEAVRRPRVTVQVLPFDRSGQVATGGGPFSLLRFAEPELPDVVYLEQLTSAMYLDRREDVESYLEVIDRLGATALTPRQSIAMITEVRDAL</sequence>
<dbReference type="SMART" id="SM00530">
    <property type="entry name" value="HTH_XRE"/>
    <property type="match status" value="1"/>
</dbReference>
<dbReference type="OrthoDB" id="4285266at2"/>
<gene>
    <name evidence="2" type="ORF">EV378_1852</name>
</gene>
<name>A0A4R1HY17_PSEEN</name>
<dbReference type="InterPro" id="IPR043917">
    <property type="entry name" value="DUF5753"/>
</dbReference>
<comment type="caution">
    <text evidence="2">The sequence shown here is derived from an EMBL/GenBank/DDBJ whole genome shotgun (WGS) entry which is preliminary data.</text>
</comment>
<reference evidence="2 3" key="1">
    <citation type="submission" date="2019-03" db="EMBL/GenBank/DDBJ databases">
        <title>Sequencing the genomes of 1000 actinobacteria strains.</title>
        <authorList>
            <person name="Klenk H.-P."/>
        </authorList>
    </citation>
    <scope>NUCLEOTIDE SEQUENCE [LARGE SCALE GENOMIC DNA]</scope>
    <source>
        <strain evidence="2 3">DSM 44969</strain>
    </source>
</reference>
<dbReference type="Pfam" id="PF13560">
    <property type="entry name" value="HTH_31"/>
    <property type="match status" value="1"/>
</dbReference>
<protein>
    <submittedName>
        <fullName evidence="2">Helix-turn-helix protein</fullName>
    </submittedName>
</protein>
<dbReference type="SUPFAM" id="SSF47413">
    <property type="entry name" value="lambda repressor-like DNA-binding domains"/>
    <property type="match status" value="1"/>
</dbReference>
<keyword evidence="3" id="KW-1185">Reference proteome</keyword>